<dbReference type="FunFam" id="2.40.70.10:FF:000041">
    <property type="entry name" value="Basic 7S globulin"/>
    <property type="match status" value="1"/>
</dbReference>
<evidence type="ECO:0000313" key="6">
    <source>
        <dbReference type="EMBL" id="GAA0139038.1"/>
    </source>
</evidence>
<keyword evidence="3" id="KW-0964">Secreted</keyword>
<dbReference type="InterPro" id="IPR032799">
    <property type="entry name" value="TAXi_C"/>
</dbReference>
<keyword evidence="6" id="KW-0645">Protease</keyword>
<dbReference type="GO" id="GO:0004190">
    <property type="term" value="F:aspartic-type endopeptidase activity"/>
    <property type="evidence" value="ECO:0007669"/>
    <property type="project" value="InterPro"/>
</dbReference>
<evidence type="ECO:0000259" key="5">
    <source>
        <dbReference type="PROSITE" id="PS51767"/>
    </source>
</evidence>
<feature type="domain" description="Peptidase A1" evidence="5">
    <location>
        <begin position="1"/>
        <end position="168"/>
    </location>
</feature>
<dbReference type="GO" id="GO:0005576">
    <property type="term" value="C:extracellular region"/>
    <property type="evidence" value="ECO:0007669"/>
    <property type="project" value="UniProtKB-SubCell"/>
</dbReference>
<evidence type="ECO:0000313" key="7">
    <source>
        <dbReference type="Proteomes" id="UP001454036"/>
    </source>
</evidence>
<evidence type="ECO:0000256" key="4">
    <source>
        <dbReference type="ARBA" id="ARBA00022729"/>
    </source>
</evidence>
<keyword evidence="4" id="KW-0732">Signal</keyword>
<dbReference type="InterPro" id="IPR021109">
    <property type="entry name" value="Peptidase_aspartic_dom_sf"/>
</dbReference>
<evidence type="ECO:0000256" key="2">
    <source>
        <dbReference type="ARBA" id="ARBA00007447"/>
    </source>
</evidence>
<dbReference type="PANTHER" id="PTHR47965">
    <property type="entry name" value="ASPARTYL PROTEASE-RELATED"/>
    <property type="match status" value="1"/>
</dbReference>
<accession>A0AAV3NMP8</accession>
<dbReference type="PANTHER" id="PTHR47965:SF22">
    <property type="entry name" value="EUKARYOTIC ASPARTYL PROTEASE FAMILY PROTEIN"/>
    <property type="match status" value="1"/>
</dbReference>
<proteinExistence type="inferred from homology"/>
<dbReference type="GO" id="GO:0006508">
    <property type="term" value="P:proteolysis"/>
    <property type="evidence" value="ECO:0007669"/>
    <property type="project" value="UniProtKB-KW"/>
</dbReference>
<dbReference type="Gene3D" id="2.40.70.10">
    <property type="entry name" value="Acid Proteases"/>
    <property type="match status" value="1"/>
</dbReference>
<dbReference type="PROSITE" id="PS51767">
    <property type="entry name" value="PEPTIDASE_A1"/>
    <property type="match status" value="1"/>
</dbReference>
<protein>
    <submittedName>
        <fullName evidence="6">Protease</fullName>
    </submittedName>
</protein>
<dbReference type="EMBL" id="BAABME010000053">
    <property type="protein sequence ID" value="GAA0139038.1"/>
    <property type="molecule type" value="Genomic_DNA"/>
</dbReference>
<evidence type="ECO:0000256" key="3">
    <source>
        <dbReference type="ARBA" id="ARBA00022525"/>
    </source>
</evidence>
<evidence type="ECO:0000256" key="1">
    <source>
        <dbReference type="ARBA" id="ARBA00004239"/>
    </source>
</evidence>
<organism evidence="6 7">
    <name type="scientific">Lithospermum erythrorhizon</name>
    <name type="common">Purple gromwell</name>
    <name type="synonym">Lithospermum officinale var. erythrorhizon</name>
    <dbReference type="NCBI Taxonomy" id="34254"/>
    <lineage>
        <taxon>Eukaryota</taxon>
        <taxon>Viridiplantae</taxon>
        <taxon>Streptophyta</taxon>
        <taxon>Embryophyta</taxon>
        <taxon>Tracheophyta</taxon>
        <taxon>Spermatophyta</taxon>
        <taxon>Magnoliopsida</taxon>
        <taxon>eudicotyledons</taxon>
        <taxon>Gunneridae</taxon>
        <taxon>Pentapetalae</taxon>
        <taxon>asterids</taxon>
        <taxon>lamiids</taxon>
        <taxon>Boraginales</taxon>
        <taxon>Boraginaceae</taxon>
        <taxon>Boraginoideae</taxon>
        <taxon>Lithospermeae</taxon>
        <taxon>Lithospermum</taxon>
    </lineage>
</organism>
<dbReference type="InterPro" id="IPR001461">
    <property type="entry name" value="Aspartic_peptidase_A1"/>
</dbReference>
<name>A0AAV3NMP8_LITER</name>
<dbReference type="Pfam" id="PF14541">
    <property type="entry name" value="TAXi_C"/>
    <property type="match status" value="1"/>
</dbReference>
<keyword evidence="6" id="KW-0378">Hydrolase</keyword>
<dbReference type="AlphaFoldDB" id="A0AAV3NMP8"/>
<reference evidence="6 7" key="1">
    <citation type="submission" date="2024-01" db="EMBL/GenBank/DDBJ databases">
        <title>The complete chloroplast genome sequence of Lithospermum erythrorhizon: insights into the phylogenetic relationship among Boraginaceae species and the maternal lineages of purple gromwells.</title>
        <authorList>
            <person name="Okada T."/>
            <person name="Watanabe K."/>
        </authorList>
    </citation>
    <scope>NUCLEOTIDE SEQUENCE [LARGE SCALE GENOMIC DNA]</scope>
</reference>
<gene>
    <name evidence="6" type="ORF">LIER_00664</name>
</gene>
<dbReference type="InterPro" id="IPR033121">
    <property type="entry name" value="PEPTIDASE_A1"/>
</dbReference>
<dbReference type="SUPFAM" id="SSF50630">
    <property type="entry name" value="Acid proteases"/>
    <property type="match status" value="1"/>
</dbReference>
<keyword evidence="7" id="KW-1185">Reference proteome</keyword>
<dbReference type="Proteomes" id="UP001454036">
    <property type="component" value="Unassembled WGS sequence"/>
</dbReference>
<sequence length="190" mass="20987">MEPNIRPSAEYLIGVKSIKIGSKTLMKLNTTLLSINKEGNGGTKISSATPYTLLESSIFKAVTQEFVKQLPNAKRVAAIKPFNFCFTSISLSGTPSIDLVLQKENVYWRMAGANLMVQVNKNVMCLGILERGHVDVQQKVATSIIIGSHQIEDNFLQFDLVQNKVGFSSLLLAQHTSCGSFQEYLSIDMR</sequence>
<comment type="subcellular location">
    <subcellularLocation>
        <location evidence="1">Secreted</location>
        <location evidence="1">Extracellular space</location>
    </subcellularLocation>
</comment>
<comment type="caution">
    <text evidence="6">The sequence shown here is derived from an EMBL/GenBank/DDBJ whole genome shotgun (WGS) entry which is preliminary data.</text>
</comment>
<comment type="similarity">
    <text evidence="2">Belongs to the peptidase A1 family.</text>
</comment>